<gene>
    <name evidence="1" type="ORF">ABQJ56_03330</name>
</gene>
<accession>A0ABV3QMH3</accession>
<evidence type="ECO:0000313" key="1">
    <source>
        <dbReference type="EMBL" id="MEW9623254.1"/>
    </source>
</evidence>
<proteinExistence type="predicted"/>
<keyword evidence="2" id="KW-1185">Reference proteome</keyword>
<dbReference type="RefSeq" id="WP_367843562.1">
    <property type="nucleotide sequence ID" value="NZ_JBFOHL010000002.1"/>
</dbReference>
<comment type="caution">
    <text evidence="1">The sequence shown here is derived from an EMBL/GenBank/DDBJ whole genome shotgun (WGS) entry which is preliminary data.</text>
</comment>
<organism evidence="1 2">
    <name type="scientific">Rhodanobacter geophilus</name>
    <dbReference type="NCBI Taxonomy" id="3162488"/>
    <lineage>
        <taxon>Bacteria</taxon>
        <taxon>Pseudomonadati</taxon>
        <taxon>Pseudomonadota</taxon>
        <taxon>Gammaproteobacteria</taxon>
        <taxon>Lysobacterales</taxon>
        <taxon>Rhodanobacteraceae</taxon>
        <taxon>Rhodanobacter</taxon>
    </lineage>
</organism>
<sequence>MNRFAAFIQSRRNAAGKSASHERTHRRYLRSGMTAEMADLLVTMAKILEMSLEERRSTFEGQAMQAKYREYYRMAENDFEAIAESRGFPKFKRELDRLSKKAADQAKELQA</sequence>
<evidence type="ECO:0000313" key="2">
    <source>
        <dbReference type="Proteomes" id="UP001556170"/>
    </source>
</evidence>
<protein>
    <submittedName>
        <fullName evidence="1">Uncharacterized protein</fullName>
    </submittedName>
</protein>
<reference evidence="1 2" key="1">
    <citation type="submission" date="2024-06" db="EMBL/GenBank/DDBJ databases">
        <authorList>
            <person name="Woo H."/>
        </authorList>
    </citation>
    <scope>NUCLEOTIDE SEQUENCE [LARGE SCALE GENOMIC DNA]</scope>
    <source>
        <strain evidence="1 2">S2-g</strain>
    </source>
</reference>
<name>A0ABV3QMH3_9GAMM</name>
<dbReference type="EMBL" id="JBFOHL010000002">
    <property type="protein sequence ID" value="MEW9623254.1"/>
    <property type="molecule type" value="Genomic_DNA"/>
</dbReference>
<dbReference type="Proteomes" id="UP001556170">
    <property type="component" value="Unassembled WGS sequence"/>
</dbReference>